<feature type="domain" description="Penicillin-binding protein transpeptidase" evidence="6">
    <location>
        <begin position="297"/>
        <end position="602"/>
    </location>
</feature>
<dbReference type="PANTHER" id="PTHR30627:SF1">
    <property type="entry name" value="PEPTIDOGLYCAN D,D-TRANSPEPTIDASE FTSI"/>
    <property type="match status" value="1"/>
</dbReference>
<evidence type="ECO:0000256" key="3">
    <source>
        <dbReference type="ARBA" id="ARBA00023136"/>
    </source>
</evidence>
<evidence type="ECO:0000256" key="2">
    <source>
        <dbReference type="ARBA" id="ARBA00022645"/>
    </source>
</evidence>
<feature type="region of interest" description="Disordered" evidence="4">
    <location>
        <begin position="611"/>
        <end position="645"/>
    </location>
</feature>
<feature type="transmembrane region" description="Helical" evidence="5">
    <location>
        <begin position="15"/>
        <end position="33"/>
    </location>
</feature>
<dbReference type="InterPro" id="IPR005311">
    <property type="entry name" value="PBP_dimer"/>
</dbReference>
<comment type="subcellular location">
    <subcellularLocation>
        <location evidence="1">Membrane</location>
    </subcellularLocation>
</comment>
<evidence type="ECO:0000256" key="5">
    <source>
        <dbReference type="SAM" id="Phobius"/>
    </source>
</evidence>
<dbReference type="RefSeq" id="WP_165106315.1">
    <property type="nucleotide sequence ID" value="NZ_JAAKYA010000029.1"/>
</dbReference>
<dbReference type="Gene3D" id="3.40.710.10">
    <property type="entry name" value="DD-peptidase/beta-lactamase superfamily"/>
    <property type="match status" value="1"/>
</dbReference>
<dbReference type="InterPro" id="IPR001460">
    <property type="entry name" value="PCN-bd_Tpept"/>
</dbReference>
<dbReference type="Proteomes" id="UP000477311">
    <property type="component" value="Unassembled WGS sequence"/>
</dbReference>
<keyword evidence="2" id="KW-0645">Protease</keyword>
<dbReference type="InterPro" id="IPR050515">
    <property type="entry name" value="Beta-lactam/transpept"/>
</dbReference>
<evidence type="ECO:0000256" key="4">
    <source>
        <dbReference type="SAM" id="MobiDB-lite"/>
    </source>
</evidence>
<dbReference type="Gene3D" id="3.90.1310.10">
    <property type="entry name" value="Penicillin-binding protein 2a (Domain 2)"/>
    <property type="match status" value="1"/>
</dbReference>
<dbReference type="Gene3D" id="3.30.450.330">
    <property type="match status" value="1"/>
</dbReference>
<comment type="caution">
    <text evidence="8">The sequence shown here is derived from an EMBL/GenBank/DDBJ whole genome shotgun (WGS) entry which is preliminary data.</text>
</comment>
<proteinExistence type="predicted"/>
<dbReference type="InterPro" id="IPR036138">
    <property type="entry name" value="PBP_dimer_sf"/>
</dbReference>
<dbReference type="AlphaFoldDB" id="A0A6M1RTG3"/>
<dbReference type="EMBL" id="JAAKYA010000029">
    <property type="protein sequence ID" value="NGO38704.1"/>
    <property type="molecule type" value="Genomic_DNA"/>
</dbReference>
<evidence type="ECO:0000259" key="6">
    <source>
        <dbReference type="Pfam" id="PF00905"/>
    </source>
</evidence>
<dbReference type="GO" id="GO:0004180">
    <property type="term" value="F:carboxypeptidase activity"/>
    <property type="evidence" value="ECO:0007669"/>
    <property type="project" value="UniProtKB-KW"/>
</dbReference>
<keyword evidence="2" id="KW-0378">Hydrolase</keyword>
<name>A0A6M1RTG3_9BACT</name>
<keyword evidence="5" id="KW-1133">Transmembrane helix</keyword>
<keyword evidence="9" id="KW-1185">Reference proteome</keyword>
<keyword evidence="5" id="KW-0812">Transmembrane</keyword>
<keyword evidence="3 5" id="KW-0472">Membrane</keyword>
<gene>
    <name evidence="8" type="ORF">G4L39_04755</name>
</gene>
<accession>A0A6M1RTG3</accession>
<feature type="compositionally biased region" description="Basic and acidic residues" evidence="4">
    <location>
        <begin position="635"/>
        <end position="645"/>
    </location>
</feature>
<feature type="domain" description="Penicillin-binding protein dimerisation" evidence="7">
    <location>
        <begin position="58"/>
        <end position="248"/>
    </location>
</feature>
<evidence type="ECO:0000313" key="8">
    <source>
        <dbReference type="EMBL" id="NGO38704.1"/>
    </source>
</evidence>
<dbReference type="GO" id="GO:0071555">
    <property type="term" value="P:cell wall organization"/>
    <property type="evidence" value="ECO:0007669"/>
    <property type="project" value="TreeGrafter"/>
</dbReference>
<dbReference type="SUPFAM" id="SSF56519">
    <property type="entry name" value="Penicillin binding protein dimerisation domain"/>
    <property type="match status" value="1"/>
</dbReference>
<dbReference type="Pfam" id="PF00905">
    <property type="entry name" value="Transpeptidase"/>
    <property type="match status" value="1"/>
</dbReference>
<reference evidence="8 9" key="1">
    <citation type="submission" date="2020-02" db="EMBL/GenBank/DDBJ databases">
        <title>Draft genome sequence of Limisphaera ngatamarikiensis NGM72.4T, a thermophilic Verrucomicrobia grouped in subdivision 3.</title>
        <authorList>
            <person name="Carere C.R."/>
            <person name="Steen J."/>
            <person name="Hugenholtz P."/>
            <person name="Stott M.B."/>
        </authorList>
    </citation>
    <scope>NUCLEOTIDE SEQUENCE [LARGE SCALE GENOMIC DNA]</scope>
    <source>
        <strain evidence="8 9">NGM72.4</strain>
    </source>
</reference>
<sequence>MGEGALGSLQMRRTLIVMAGFLLLYAGLMYRLVDLQVLQHPELEVEARRNREREILRTPRRGDIVDGRGTLLATSIPARTVCADPMLIGGYAPVVARALAPVLGVSELELQRRLLPRVRQDPATGRWLTNRYVVLARQVPLEQWERIETAMRDLDLGVDVTRLGVRERRMIQQVRRYGVFTDPFEDPVRWYPNGPLAAHVLGYTRVWDREEDGRGVRERRGADGIELTLDGELAGVRGWRVTETDGRRREVVRLRDQDVAPRDGWNVVLTLDAVVQDILERALAEAMERHQPRNITGLVLRPRTGAILAWAVLPNFDPNRLDAAPLEARRNVMITDIMEPGSTFKVVVVGGALNDEVVTLEDVFDCERGRFFYAGRILHDPHPYDRLTVREIVAKSSNIGAAKIGMRLGEARLYEYIRAFGFGSLTGVPLPGEVPGTVPAVKNWYKISIAQIPMGHGVAVTRLQMAMAMAAVANGGVLMAPKLVERLEDGRGGVVAAYAPVAVRRVLREEAARALVEALKTVPTREGTARAAAVPGYTVAGKTGTAQKAEPGRGYVPGKYVSSFIGFLPADRPEVLIAITLDEPQRGYYGGQVAAPVFRQVAERVMQYLGVPPDRPEEAGSALAAAGAKGTAPVRSDRDQSRDVN</sequence>
<dbReference type="PANTHER" id="PTHR30627">
    <property type="entry name" value="PEPTIDOGLYCAN D,D-TRANSPEPTIDASE"/>
    <property type="match status" value="1"/>
</dbReference>
<evidence type="ECO:0000256" key="1">
    <source>
        <dbReference type="ARBA" id="ARBA00004370"/>
    </source>
</evidence>
<dbReference type="Pfam" id="PF03717">
    <property type="entry name" value="PBP_dimer"/>
    <property type="match status" value="1"/>
</dbReference>
<feature type="compositionally biased region" description="Low complexity" evidence="4">
    <location>
        <begin position="619"/>
        <end position="632"/>
    </location>
</feature>
<dbReference type="GO" id="GO:0005886">
    <property type="term" value="C:plasma membrane"/>
    <property type="evidence" value="ECO:0007669"/>
    <property type="project" value="TreeGrafter"/>
</dbReference>
<dbReference type="GO" id="GO:0008658">
    <property type="term" value="F:penicillin binding"/>
    <property type="evidence" value="ECO:0007669"/>
    <property type="project" value="InterPro"/>
</dbReference>
<organism evidence="8 9">
    <name type="scientific">Limisphaera ngatamarikiensis</name>
    <dbReference type="NCBI Taxonomy" id="1324935"/>
    <lineage>
        <taxon>Bacteria</taxon>
        <taxon>Pseudomonadati</taxon>
        <taxon>Verrucomicrobiota</taxon>
        <taxon>Verrucomicrobiia</taxon>
        <taxon>Limisphaerales</taxon>
        <taxon>Limisphaeraceae</taxon>
        <taxon>Limisphaera</taxon>
    </lineage>
</organism>
<evidence type="ECO:0000313" key="9">
    <source>
        <dbReference type="Proteomes" id="UP000477311"/>
    </source>
</evidence>
<protein>
    <submittedName>
        <fullName evidence="8">Penicillin-binding protein 2</fullName>
    </submittedName>
</protein>
<dbReference type="SUPFAM" id="SSF56601">
    <property type="entry name" value="beta-lactamase/transpeptidase-like"/>
    <property type="match status" value="1"/>
</dbReference>
<evidence type="ECO:0000259" key="7">
    <source>
        <dbReference type="Pfam" id="PF03717"/>
    </source>
</evidence>
<dbReference type="InterPro" id="IPR012338">
    <property type="entry name" value="Beta-lactam/transpept-like"/>
</dbReference>
<keyword evidence="2" id="KW-0121">Carboxypeptidase</keyword>